<reference evidence="1 2" key="1">
    <citation type="submission" date="2014-04" db="EMBL/GenBank/DDBJ databases">
        <authorList>
            <consortium name="DOE Joint Genome Institute"/>
            <person name="Kuo A."/>
            <person name="Zuccaro A."/>
            <person name="Kohler A."/>
            <person name="Nagy L.G."/>
            <person name="Floudas D."/>
            <person name="Copeland A."/>
            <person name="Barry K.W."/>
            <person name="Cichocki N."/>
            <person name="Veneault-Fourrey C."/>
            <person name="LaButti K."/>
            <person name="Lindquist E.A."/>
            <person name="Lipzen A."/>
            <person name="Lundell T."/>
            <person name="Morin E."/>
            <person name="Murat C."/>
            <person name="Sun H."/>
            <person name="Tunlid A."/>
            <person name="Henrissat B."/>
            <person name="Grigoriev I.V."/>
            <person name="Hibbett D.S."/>
            <person name="Martin F."/>
            <person name="Nordberg H.P."/>
            <person name="Cantor M.N."/>
            <person name="Hua S.X."/>
        </authorList>
    </citation>
    <scope>NUCLEOTIDE SEQUENCE [LARGE SCALE GENOMIC DNA]</scope>
    <source>
        <strain evidence="1 2">MAFF 305830</strain>
    </source>
</reference>
<name>A0A0C3B3A7_SERVB</name>
<accession>A0A0C3B3A7</accession>
<dbReference type="Proteomes" id="UP000054097">
    <property type="component" value="Unassembled WGS sequence"/>
</dbReference>
<evidence type="ECO:0000313" key="2">
    <source>
        <dbReference type="Proteomes" id="UP000054097"/>
    </source>
</evidence>
<reference evidence="2" key="2">
    <citation type="submission" date="2015-01" db="EMBL/GenBank/DDBJ databases">
        <title>Evolutionary Origins and Diversification of the Mycorrhizal Mutualists.</title>
        <authorList>
            <consortium name="DOE Joint Genome Institute"/>
            <consortium name="Mycorrhizal Genomics Consortium"/>
            <person name="Kohler A."/>
            <person name="Kuo A."/>
            <person name="Nagy L.G."/>
            <person name="Floudas D."/>
            <person name="Copeland A."/>
            <person name="Barry K.W."/>
            <person name="Cichocki N."/>
            <person name="Veneault-Fourrey C."/>
            <person name="LaButti K."/>
            <person name="Lindquist E.A."/>
            <person name="Lipzen A."/>
            <person name="Lundell T."/>
            <person name="Morin E."/>
            <person name="Murat C."/>
            <person name="Riley R."/>
            <person name="Ohm R."/>
            <person name="Sun H."/>
            <person name="Tunlid A."/>
            <person name="Henrissat B."/>
            <person name="Grigoriev I.V."/>
            <person name="Hibbett D.S."/>
            <person name="Martin F."/>
        </authorList>
    </citation>
    <scope>NUCLEOTIDE SEQUENCE [LARGE SCALE GENOMIC DNA]</scope>
    <source>
        <strain evidence="2">MAFF 305830</strain>
    </source>
</reference>
<gene>
    <name evidence="1" type="ORF">M408DRAFT_178985</name>
</gene>
<evidence type="ECO:0000313" key="1">
    <source>
        <dbReference type="EMBL" id="KIM26659.1"/>
    </source>
</evidence>
<proteinExistence type="predicted"/>
<dbReference type="EMBL" id="KN824304">
    <property type="protein sequence ID" value="KIM26659.1"/>
    <property type="molecule type" value="Genomic_DNA"/>
</dbReference>
<protein>
    <submittedName>
        <fullName evidence="1">Uncharacterized protein</fullName>
    </submittedName>
</protein>
<dbReference type="HOGENOM" id="CLU_1220332_0_0_1"/>
<organism evidence="1 2">
    <name type="scientific">Serendipita vermifera MAFF 305830</name>
    <dbReference type="NCBI Taxonomy" id="933852"/>
    <lineage>
        <taxon>Eukaryota</taxon>
        <taxon>Fungi</taxon>
        <taxon>Dikarya</taxon>
        <taxon>Basidiomycota</taxon>
        <taxon>Agaricomycotina</taxon>
        <taxon>Agaricomycetes</taxon>
        <taxon>Sebacinales</taxon>
        <taxon>Serendipitaceae</taxon>
        <taxon>Serendipita</taxon>
    </lineage>
</organism>
<dbReference type="AlphaFoldDB" id="A0A0C3B3A7"/>
<keyword evidence="2" id="KW-1185">Reference proteome</keyword>
<sequence>MRLVANMPIVGETHEALMGRADVAPRLHTINYNGEYYASVLLASRPIERICVNAFNHPTLEVEVWSLHNDIVRSPGTLTHLLMLGVYRWILDGTERDPTPYRNLKFVGTINIYIYEEDGMTTEMHALQSLNALEAIEIDTNPWYGDQYMLENRVSEQLFSPGCSFLGLIEERHPFLRRVILSTRHLIRRDSPKDALSTLWEKRGTWTSTMVPYLEYWDILCGSLDKL</sequence>